<name>A0A1H3VJJ8_9GAMM</name>
<keyword evidence="4" id="KW-0175">Coiled coil</keyword>
<comment type="subunit">
    <text evidence="2 7">Homopentamer.</text>
</comment>
<keyword evidence="7" id="KW-0964">Secreted</keyword>
<dbReference type="PANTHER" id="PTHR30288">
    <property type="entry name" value="FLAGELLAR CAP/ASSEMBLY PROTEIN FLID"/>
    <property type="match status" value="1"/>
</dbReference>
<comment type="function">
    <text evidence="7">Required for morphogenesis and for the elongation of the flagellar filament by facilitating polymerization of the flagellin monomers at the tip of growing filament. Forms a capping structure, which prevents flagellin subunits (transported through the central channel of the flagellum) from leaking out without polymerization at the distal end.</text>
</comment>
<evidence type="ECO:0000256" key="2">
    <source>
        <dbReference type="ARBA" id="ARBA00011255"/>
    </source>
</evidence>
<gene>
    <name evidence="11" type="ORF">SAMN02982996_00024</name>
</gene>
<dbReference type="GO" id="GO:0009424">
    <property type="term" value="C:bacterial-type flagellum hook"/>
    <property type="evidence" value="ECO:0007669"/>
    <property type="project" value="UniProtKB-UniRule"/>
</dbReference>
<evidence type="ECO:0000256" key="4">
    <source>
        <dbReference type="ARBA" id="ARBA00023054"/>
    </source>
</evidence>
<evidence type="ECO:0000256" key="5">
    <source>
        <dbReference type="ARBA" id="ARBA00023143"/>
    </source>
</evidence>
<dbReference type="Proteomes" id="UP000187280">
    <property type="component" value="Unassembled WGS sequence"/>
</dbReference>
<accession>A0A1H3VJJ8</accession>
<dbReference type="eggNOG" id="COG1345">
    <property type="taxonomic scope" value="Bacteria"/>
</dbReference>
<comment type="similarity">
    <text evidence="1 7">Belongs to the FliD family.</text>
</comment>
<dbReference type="EMBL" id="FNQS01000001">
    <property type="protein sequence ID" value="SDZ74414.1"/>
    <property type="molecule type" value="Genomic_DNA"/>
</dbReference>
<keyword evidence="11" id="KW-0969">Cilium</keyword>
<evidence type="ECO:0000256" key="7">
    <source>
        <dbReference type="RuleBase" id="RU362066"/>
    </source>
</evidence>
<dbReference type="InterPro" id="IPR010809">
    <property type="entry name" value="FliD_C"/>
</dbReference>
<dbReference type="STRING" id="71657.SAMN02982996_00024"/>
<dbReference type="InterPro" id="IPR003481">
    <property type="entry name" value="FliD_N"/>
</dbReference>
<evidence type="ECO:0000313" key="12">
    <source>
        <dbReference type="Proteomes" id="UP000187280"/>
    </source>
</evidence>
<protein>
    <recommendedName>
        <fullName evidence="3 7">Flagellar hook-associated protein 2</fullName>
        <shortName evidence="7">HAP2</shortName>
    </recommendedName>
    <alternativeName>
        <fullName evidence="7">Flagellar cap protein</fullName>
    </alternativeName>
</protein>
<dbReference type="GO" id="GO:0007155">
    <property type="term" value="P:cell adhesion"/>
    <property type="evidence" value="ECO:0007669"/>
    <property type="project" value="InterPro"/>
</dbReference>
<keyword evidence="12" id="KW-1185">Reference proteome</keyword>
<dbReference type="NCBIfam" id="NF005955">
    <property type="entry name" value="PRK08032.1"/>
    <property type="match status" value="1"/>
</dbReference>
<reference evidence="11 12" key="1">
    <citation type="submission" date="2016-10" db="EMBL/GenBank/DDBJ databases">
        <authorList>
            <person name="de Groot N.N."/>
        </authorList>
    </citation>
    <scope>NUCLEOTIDE SEQUENCE [LARGE SCALE GENOMIC DNA]</scope>
    <source>
        <strain evidence="11 12">ATCC 29281</strain>
    </source>
</reference>
<dbReference type="Pfam" id="PF07195">
    <property type="entry name" value="FliD_C"/>
    <property type="match status" value="1"/>
</dbReference>
<proteinExistence type="inferred from homology"/>
<evidence type="ECO:0000256" key="8">
    <source>
        <dbReference type="SAM" id="MobiDB-lite"/>
    </source>
</evidence>
<dbReference type="PANTHER" id="PTHR30288:SF0">
    <property type="entry name" value="FLAGELLAR HOOK-ASSOCIATED PROTEIN 2"/>
    <property type="match status" value="1"/>
</dbReference>
<comment type="subcellular location">
    <subcellularLocation>
        <location evidence="7">Secreted</location>
    </subcellularLocation>
    <subcellularLocation>
        <location evidence="7">Bacterial flagellum</location>
    </subcellularLocation>
</comment>
<dbReference type="InterPro" id="IPR040026">
    <property type="entry name" value="FliD"/>
</dbReference>
<dbReference type="AlphaFoldDB" id="A0A1H3VJJ8"/>
<dbReference type="GO" id="GO:0071973">
    <property type="term" value="P:bacterial-type flagellum-dependent cell motility"/>
    <property type="evidence" value="ECO:0007669"/>
    <property type="project" value="TreeGrafter"/>
</dbReference>
<evidence type="ECO:0000256" key="3">
    <source>
        <dbReference type="ARBA" id="ARBA00016246"/>
    </source>
</evidence>
<evidence type="ECO:0000256" key="1">
    <source>
        <dbReference type="ARBA" id="ARBA00009764"/>
    </source>
</evidence>
<evidence type="ECO:0000259" key="10">
    <source>
        <dbReference type="Pfam" id="PF07195"/>
    </source>
</evidence>
<feature type="domain" description="Flagellar hook-associated protein 2 C-terminal" evidence="10">
    <location>
        <begin position="240"/>
        <end position="479"/>
    </location>
</feature>
<dbReference type="GO" id="GO:0005576">
    <property type="term" value="C:extracellular region"/>
    <property type="evidence" value="ECO:0007669"/>
    <property type="project" value="UniProtKB-SubCell"/>
</dbReference>
<dbReference type="GeneID" id="97762975"/>
<dbReference type="Pfam" id="PF02465">
    <property type="entry name" value="FliD_N"/>
    <property type="match status" value="1"/>
</dbReference>
<keyword evidence="11" id="KW-0966">Cell projection</keyword>
<sequence>MATTSSTTSSTSSSTTSSSSGLVTSLGVGSGLDLSGILDSLEEVENQKLTAITTKQTSYESKLTAYGTLQSALETFSTATEKLSDSSLYATKQTSTNTSFSSTATSSATSGTYTVKVSQLATAQTLATSSQSSKTTQLGDSSLTTRNLTLQVGSNSAVNISLTNDQTSLSGIASAINSAKAGVTASIVQSGDSSYQLTLTSDSTGETSTMSVSSDDSTLNSILGYDSSASSNGMTEQVAAQNAKLTVNGIAIERSSNTVTDVPTEGVTLTLNAASSASENLVVTKSVTDAASAITDWVSAYNTLLTSFSSLSAYTSVSAGESQSTSNGALVGDSTLSSVKNQIKSMISSAQSSDTFKVLSQMGISLGTSTDSTTGNVVRGTLTIDNTTLVNALTDNGSAVGEFFMGDGKTTGLATQLVSTVSSYTESNGLIDNAESGITSIIDKLKTQYSQVQSSIENTMSRYRTQFTKLDVLVSELNSTGDYLTSAFEQLSSSSSS</sequence>
<dbReference type="GO" id="GO:0009421">
    <property type="term" value="C:bacterial-type flagellum filament cap"/>
    <property type="evidence" value="ECO:0007669"/>
    <property type="project" value="InterPro"/>
</dbReference>
<evidence type="ECO:0000256" key="6">
    <source>
        <dbReference type="ARBA" id="ARBA00025175"/>
    </source>
</evidence>
<feature type="domain" description="Flagellar hook-associated protein 2 N-terminal" evidence="9">
    <location>
        <begin position="30"/>
        <end position="124"/>
    </location>
</feature>
<keyword evidence="11" id="KW-0282">Flagellum</keyword>
<organism evidence="11 12">
    <name type="scientific">Lonsdalea quercina</name>
    <dbReference type="NCBI Taxonomy" id="71657"/>
    <lineage>
        <taxon>Bacteria</taxon>
        <taxon>Pseudomonadati</taxon>
        <taxon>Pseudomonadota</taxon>
        <taxon>Gammaproteobacteria</taxon>
        <taxon>Enterobacterales</taxon>
        <taxon>Pectobacteriaceae</taxon>
        <taxon>Lonsdalea</taxon>
    </lineage>
</organism>
<feature type="region of interest" description="Disordered" evidence="8">
    <location>
        <begin position="1"/>
        <end position="22"/>
    </location>
</feature>
<evidence type="ECO:0000313" key="11">
    <source>
        <dbReference type="EMBL" id="SDZ74414.1"/>
    </source>
</evidence>
<keyword evidence="5 7" id="KW-0975">Bacterial flagellum</keyword>
<dbReference type="RefSeq" id="WP_083351048.1">
    <property type="nucleotide sequence ID" value="NZ_FNQS01000001.1"/>
</dbReference>
<evidence type="ECO:0000259" key="9">
    <source>
        <dbReference type="Pfam" id="PF02465"/>
    </source>
</evidence>
<comment type="function">
    <text evidence="6">Required for the morphogenesis and for the elongation of the flagellar filament by facilitating polymerization of the flagellin monomers at the tip of growing filament. Forms a capping structure, which prevents flagellin subunits (transported through the central channel of the flagellum) from leaking out without polymerization at the distal end.</text>
</comment>